<comment type="caution">
    <text evidence="9">The sequence shown here is derived from an EMBL/GenBank/DDBJ whole genome shotgun (WGS) entry which is preliminary data.</text>
</comment>
<feature type="transmembrane region" description="Helical" evidence="7">
    <location>
        <begin position="202"/>
        <end position="230"/>
    </location>
</feature>
<dbReference type="InterPro" id="IPR004869">
    <property type="entry name" value="MMPL_dom"/>
</dbReference>
<name>A0ABT4RJK9_9ACTN</name>
<proteinExistence type="inferred from homology"/>
<dbReference type="PANTHER" id="PTHR33406:SF6">
    <property type="entry name" value="MEMBRANE PROTEIN YDGH-RELATED"/>
    <property type="match status" value="1"/>
</dbReference>
<keyword evidence="10" id="KW-1185">Reference proteome</keyword>
<feature type="domain" description="SSD" evidence="8">
    <location>
        <begin position="123"/>
        <end position="259"/>
    </location>
</feature>
<evidence type="ECO:0000256" key="2">
    <source>
        <dbReference type="ARBA" id="ARBA00010157"/>
    </source>
</evidence>
<keyword evidence="6 7" id="KW-0472">Membrane</keyword>
<evidence type="ECO:0000256" key="3">
    <source>
        <dbReference type="ARBA" id="ARBA00022475"/>
    </source>
</evidence>
<evidence type="ECO:0000256" key="5">
    <source>
        <dbReference type="ARBA" id="ARBA00022989"/>
    </source>
</evidence>
<comment type="subcellular location">
    <subcellularLocation>
        <location evidence="1">Cell membrane</location>
        <topology evidence="1">Multi-pass membrane protein</topology>
    </subcellularLocation>
</comment>
<keyword evidence="5 7" id="KW-1133">Transmembrane helix</keyword>
<dbReference type="PANTHER" id="PTHR33406">
    <property type="entry name" value="MEMBRANE PROTEIN MJ1562-RELATED"/>
    <property type="match status" value="1"/>
</dbReference>
<dbReference type="SUPFAM" id="SSF82866">
    <property type="entry name" value="Multidrug efflux transporter AcrB transmembrane domain"/>
    <property type="match status" value="1"/>
</dbReference>
<evidence type="ECO:0000259" key="8">
    <source>
        <dbReference type="PROSITE" id="PS50156"/>
    </source>
</evidence>
<dbReference type="EMBL" id="JAPCID010000018">
    <property type="protein sequence ID" value="MDA0138742.1"/>
    <property type="molecule type" value="Genomic_DNA"/>
</dbReference>
<dbReference type="Proteomes" id="UP001147700">
    <property type="component" value="Unassembled WGS sequence"/>
</dbReference>
<evidence type="ECO:0000313" key="9">
    <source>
        <dbReference type="EMBL" id="MDA0138742.1"/>
    </source>
</evidence>
<sequence length="284" mass="29827">MTGQEILARNFAAGASAPTDIVVPDRANVERVTQAASEFGQVRPGPSGEAGTVLSVTLADAPFSNAALDTVPRLRQAVGEAGLVGGPSAQEYDLREAANRDNRLILPLTLIVVFAILVLLLRAMVAPLLLIASVIVSFAAALGVGVFVSDYIFGFTGVTPTLPLLAFVFLVALGIDYNIFLMARVREEALKHGTREGTLRGLAVTGAVITGAGIVLAGTFGALAVLPLVILTQIGFIVAFGVLLDTFLVRSVIVPAAVIDMGRRVWWPSRLAKESRDTARVPTE</sequence>
<feature type="transmembrane region" description="Helical" evidence="7">
    <location>
        <begin position="104"/>
        <end position="121"/>
    </location>
</feature>
<dbReference type="InterPro" id="IPR050545">
    <property type="entry name" value="Mycobact_MmpL"/>
</dbReference>
<dbReference type="PROSITE" id="PS50156">
    <property type="entry name" value="SSD"/>
    <property type="match status" value="1"/>
</dbReference>
<organism evidence="9 10">
    <name type="scientific">Solirubrobacter deserti</name>
    <dbReference type="NCBI Taxonomy" id="2282478"/>
    <lineage>
        <taxon>Bacteria</taxon>
        <taxon>Bacillati</taxon>
        <taxon>Actinomycetota</taxon>
        <taxon>Thermoleophilia</taxon>
        <taxon>Solirubrobacterales</taxon>
        <taxon>Solirubrobacteraceae</taxon>
        <taxon>Solirubrobacter</taxon>
    </lineage>
</organism>
<reference evidence="9" key="1">
    <citation type="submission" date="2022-10" db="EMBL/GenBank/DDBJ databases">
        <title>The WGS of Solirubrobacter sp. CPCC 204708.</title>
        <authorList>
            <person name="Jiang Z."/>
        </authorList>
    </citation>
    <scope>NUCLEOTIDE SEQUENCE</scope>
    <source>
        <strain evidence="9">CPCC 204708</strain>
    </source>
</reference>
<evidence type="ECO:0000313" key="10">
    <source>
        <dbReference type="Proteomes" id="UP001147700"/>
    </source>
</evidence>
<comment type="similarity">
    <text evidence="2">Belongs to the resistance-nodulation-cell division (RND) (TC 2.A.6) family. MmpL subfamily.</text>
</comment>
<dbReference type="Pfam" id="PF03176">
    <property type="entry name" value="MMPL"/>
    <property type="match status" value="1"/>
</dbReference>
<evidence type="ECO:0000256" key="6">
    <source>
        <dbReference type="ARBA" id="ARBA00023136"/>
    </source>
</evidence>
<dbReference type="RefSeq" id="WP_202957396.1">
    <property type="nucleotide sequence ID" value="NZ_JAPCID010000018.1"/>
</dbReference>
<feature type="transmembrane region" description="Helical" evidence="7">
    <location>
        <begin position="236"/>
        <end position="259"/>
    </location>
</feature>
<feature type="transmembrane region" description="Helical" evidence="7">
    <location>
        <begin position="128"/>
        <end position="149"/>
    </location>
</feature>
<feature type="transmembrane region" description="Helical" evidence="7">
    <location>
        <begin position="161"/>
        <end position="181"/>
    </location>
</feature>
<gene>
    <name evidence="9" type="ORF">OJ962_14665</name>
</gene>
<accession>A0ABT4RJK9</accession>
<keyword evidence="3" id="KW-1003">Cell membrane</keyword>
<evidence type="ECO:0000256" key="4">
    <source>
        <dbReference type="ARBA" id="ARBA00022692"/>
    </source>
</evidence>
<evidence type="ECO:0000256" key="7">
    <source>
        <dbReference type="SAM" id="Phobius"/>
    </source>
</evidence>
<evidence type="ECO:0000256" key="1">
    <source>
        <dbReference type="ARBA" id="ARBA00004651"/>
    </source>
</evidence>
<dbReference type="InterPro" id="IPR000731">
    <property type="entry name" value="SSD"/>
</dbReference>
<dbReference type="Gene3D" id="1.20.1640.10">
    <property type="entry name" value="Multidrug efflux transporter AcrB transmembrane domain"/>
    <property type="match status" value="1"/>
</dbReference>
<keyword evidence="4 7" id="KW-0812">Transmembrane</keyword>
<protein>
    <submittedName>
        <fullName evidence="9">MMPL family transporter</fullName>
    </submittedName>
</protein>